<comment type="caution">
    <text evidence="3">The sequence shown here is derived from an EMBL/GenBank/DDBJ whole genome shotgun (WGS) entry which is preliminary data.</text>
</comment>
<evidence type="ECO:0000313" key="3">
    <source>
        <dbReference type="EMBL" id="KTE93608.1"/>
    </source>
</evidence>
<gene>
    <name evidence="3" type="ORF">AT727_01235</name>
</gene>
<name>A0A0W1JQU5_DESHA</name>
<dbReference type="RefSeq" id="WP_011462194.1">
    <property type="nucleotide sequence ID" value="NZ_LOCK01000001.1"/>
</dbReference>
<organism evidence="3 4">
    <name type="scientific">Desulfitobacterium hafniense</name>
    <name type="common">Desulfitobacterium frappieri</name>
    <dbReference type="NCBI Taxonomy" id="49338"/>
    <lineage>
        <taxon>Bacteria</taxon>
        <taxon>Bacillati</taxon>
        <taxon>Bacillota</taxon>
        <taxon>Clostridia</taxon>
        <taxon>Eubacteriales</taxon>
        <taxon>Desulfitobacteriaceae</taxon>
        <taxon>Desulfitobacterium</taxon>
    </lineage>
</organism>
<dbReference type="PANTHER" id="PTHR43566">
    <property type="entry name" value="CONSERVED PROTEIN"/>
    <property type="match status" value="1"/>
</dbReference>
<reference evidence="3 4" key="1">
    <citation type="submission" date="2015-12" db="EMBL/GenBank/DDBJ databases">
        <title>Draft Genome Sequence of Desulfitobacterium hafniense Strain DH, a Sulfate-reducing Bacterium Isolated from Paddy Soils.</title>
        <authorList>
            <person name="Bao P."/>
            <person name="Zhang X."/>
            <person name="Li G."/>
        </authorList>
    </citation>
    <scope>NUCLEOTIDE SEQUENCE [LARGE SCALE GENOMIC DNA]</scope>
    <source>
        <strain evidence="3 4">DH</strain>
    </source>
</reference>
<evidence type="ECO:0000259" key="1">
    <source>
        <dbReference type="Pfam" id="PF13173"/>
    </source>
</evidence>
<evidence type="ECO:0000313" key="4">
    <source>
        <dbReference type="Proteomes" id="UP000054623"/>
    </source>
</evidence>
<dbReference type="PANTHER" id="PTHR43566:SF2">
    <property type="entry name" value="DUF4143 DOMAIN-CONTAINING PROTEIN"/>
    <property type="match status" value="1"/>
</dbReference>
<dbReference type="Pfam" id="PF13173">
    <property type="entry name" value="AAA_14"/>
    <property type="match status" value="1"/>
</dbReference>
<protein>
    <submittedName>
        <fullName evidence="3">ATPase</fullName>
    </submittedName>
</protein>
<dbReference type="InterPro" id="IPR027417">
    <property type="entry name" value="P-loop_NTPase"/>
</dbReference>
<evidence type="ECO:0000259" key="2">
    <source>
        <dbReference type="Pfam" id="PF13635"/>
    </source>
</evidence>
<dbReference type="Pfam" id="PF13635">
    <property type="entry name" value="DUF4143"/>
    <property type="match status" value="1"/>
</dbReference>
<dbReference type="OrthoDB" id="9801684at2"/>
<proteinExistence type="predicted"/>
<sequence>MNYIKRAMENTFLRLAKEFPALLLTGPRQTGKTTMLQKLAAEEKIGRNYVTLDDLTERQMAKNDPKMFLQIHKPPVFIDEVQYAPELFSYIKIHIDRHHRPGDFWLTGSQVFKLMDGVQESLAGRVGLLHMSPMSQAESCGADTTPFILDLEQLTRRVRERNPLDTPALYERIFRGGMPALVSGQYTDHRALYSSYISTYLDRDVKEISGTINSLRFMDFITAAAALCGQMLNYKTIADAAGIDQLTAKGWLGILERLGIIFYLHPYANNMLKRMVTKPKLYFYDCGLVAYLTKWSDSATLMNGAMSGAILENFVVSEIIKSYQNYGREAFIYYYRDKDTKEIDILLEDSGKLYPMEIKKTATPQKQLTRVFNVIDKATLERGTGAVLCTTDRLSAFDSENLIIPIWGI</sequence>
<dbReference type="InterPro" id="IPR025420">
    <property type="entry name" value="DUF4143"/>
</dbReference>
<dbReference type="SUPFAM" id="SSF52540">
    <property type="entry name" value="P-loop containing nucleoside triphosphate hydrolases"/>
    <property type="match status" value="1"/>
</dbReference>
<accession>A0A0W1JQU5</accession>
<feature type="domain" description="DUF4143" evidence="2">
    <location>
        <begin position="202"/>
        <end position="360"/>
    </location>
</feature>
<dbReference type="InterPro" id="IPR041682">
    <property type="entry name" value="AAA_14"/>
</dbReference>
<dbReference type="AlphaFoldDB" id="A0A0W1JQU5"/>
<feature type="domain" description="AAA" evidence="1">
    <location>
        <begin position="20"/>
        <end position="139"/>
    </location>
</feature>
<dbReference type="EMBL" id="LOCK01000001">
    <property type="protein sequence ID" value="KTE93608.1"/>
    <property type="molecule type" value="Genomic_DNA"/>
</dbReference>
<dbReference type="Gene3D" id="3.40.50.300">
    <property type="entry name" value="P-loop containing nucleotide triphosphate hydrolases"/>
    <property type="match status" value="1"/>
</dbReference>
<dbReference type="Proteomes" id="UP000054623">
    <property type="component" value="Unassembled WGS sequence"/>
</dbReference>